<protein>
    <submittedName>
        <fullName evidence="1">Uncharacterized protein</fullName>
    </submittedName>
</protein>
<dbReference type="EMBL" id="BSYO01000022">
    <property type="protein sequence ID" value="GMH20516.1"/>
    <property type="molecule type" value="Genomic_DNA"/>
</dbReference>
<dbReference type="Pfam" id="PF03087">
    <property type="entry name" value="BPS1"/>
    <property type="match status" value="1"/>
</dbReference>
<accession>A0AAD3T0P0</accession>
<comment type="caution">
    <text evidence="1">The sequence shown here is derived from an EMBL/GenBank/DDBJ whole genome shotgun (WGS) entry which is preliminary data.</text>
</comment>
<dbReference type="GO" id="GO:0048364">
    <property type="term" value="P:root development"/>
    <property type="evidence" value="ECO:0007669"/>
    <property type="project" value="InterPro"/>
</dbReference>
<proteinExistence type="predicted"/>
<evidence type="ECO:0000313" key="2">
    <source>
        <dbReference type="Proteomes" id="UP001279734"/>
    </source>
</evidence>
<dbReference type="Proteomes" id="UP001279734">
    <property type="component" value="Unassembled WGS sequence"/>
</dbReference>
<reference evidence="1" key="1">
    <citation type="submission" date="2023-05" db="EMBL/GenBank/DDBJ databases">
        <title>Nepenthes gracilis genome sequencing.</title>
        <authorList>
            <person name="Fukushima K."/>
        </authorList>
    </citation>
    <scope>NUCLEOTIDE SEQUENCE</scope>
    <source>
        <strain evidence="1">SING2019-196</strain>
    </source>
</reference>
<gene>
    <name evidence="1" type="ORF">Nepgr_022357</name>
</gene>
<keyword evidence="2" id="KW-1185">Reference proteome</keyword>
<evidence type="ECO:0000313" key="1">
    <source>
        <dbReference type="EMBL" id="GMH20516.1"/>
    </source>
</evidence>
<dbReference type="InterPro" id="IPR004320">
    <property type="entry name" value="BPS1_pln"/>
</dbReference>
<organism evidence="1 2">
    <name type="scientific">Nepenthes gracilis</name>
    <name type="common">Slender pitcher plant</name>
    <dbReference type="NCBI Taxonomy" id="150966"/>
    <lineage>
        <taxon>Eukaryota</taxon>
        <taxon>Viridiplantae</taxon>
        <taxon>Streptophyta</taxon>
        <taxon>Embryophyta</taxon>
        <taxon>Tracheophyta</taxon>
        <taxon>Spermatophyta</taxon>
        <taxon>Magnoliopsida</taxon>
        <taxon>eudicotyledons</taxon>
        <taxon>Gunneridae</taxon>
        <taxon>Pentapetalae</taxon>
        <taxon>Caryophyllales</taxon>
        <taxon>Nepenthaceae</taxon>
        <taxon>Nepenthes</taxon>
    </lineage>
</organism>
<name>A0AAD3T0P0_NEPGR</name>
<dbReference type="GO" id="GO:0048367">
    <property type="term" value="P:shoot system development"/>
    <property type="evidence" value="ECO:0007669"/>
    <property type="project" value="InterPro"/>
</dbReference>
<sequence length="91" mass="9810">MASKWFGNLDKLERSCALKRDGNLAFVVGMLKVAEAVTVTTPKSVLAYVSGKKAAPRGRGWSLIGKLVQSKYALRDAEEGNNEVESINGVL</sequence>
<dbReference type="AlphaFoldDB" id="A0AAD3T0P0"/>